<evidence type="ECO:0000256" key="5">
    <source>
        <dbReference type="ARBA" id="ARBA00022842"/>
    </source>
</evidence>
<feature type="domain" description="Nudix hydrolase" evidence="7">
    <location>
        <begin position="25"/>
        <end position="166"/>
    </location>
</feature>
<comment type="cofactor">
    <cofactor evidence="1">
        <name>Mn(2+)</name>
        <dbReference type="ChEBI" id="CHEBI:29035"/>
    </cofactor>
</comment>
<dbReference type="PANTHER" id="PTHR12992">
    <property type="entry name" value="NUDIX HYDROLASE"/>
    <property type="match status" value="1"/>
</dbReference>
<comment type="caution">
    <text evidence="8">The sequence shown here is derived from an EMBL/GenBank/DDBJ whole genome shotgun (WGS) entry which is preliminary data.</text>
</comment>
<sequence length="190" mass="21147">MSNPRWLSLTSQLLPAARHQPQGPFVGQAAVLLALSGDPQDPTIVLTRRAAHLAHHPSEIAFPGGKWESHDTNLVATALRESFEEIGLASDKVEVLGRYPDYQTRRGVVVTPVIGVIPEKVTLVPDPAELDRIFTMPLRLLQADEAVAWRSYEHEGKHYRIPQFKYKEYTIWGLTAAIATRLAADALRQP</sequence>
<dbReference type="NCBIfam" id="NF007980">
    <property type="entry name" value="PRK10707.1"/>
    <property type="match status" value="1"/>
</dbReference>
<dbReference type="InterPro" id="IPR000086">
    <property type="entry name" value="NUDIX_hydrolase_dom"/>
</dbReference>
<evidence type="ECO:0000256" key="1">
    <source>
        <dbReference type="ARBA" id="ARBA00001936"/>
    </source>
</evidence>
<keyword evidence="3" id="KW-0479">Metal-binding</keyword>
<keyword evidence="9" id="KW-1185">Reference proteome</keyword>
<gene>
    <name evidence="8" type="ORF">SCD92_07335</name>
</gene>
<dbReference type="SUPFAM" id="SSF55811">
    <property type="entry name" value="Nudix"/>
    <property type="match status" value="1"/>
</dbReference>
<evidence type="ECO:0000256" key="4">
    <source>
        <dbReference type="ARBA" id="ARBA00022801"/>
    </source>
</evidence>
<proteinExistence type="predicted"/>
<name>A0ABU4RYA5_9GAMM</name>
<evidence type="ECO:0000259" key="7">
    <source>
        <dbReference type="PROSITE" id="PS51462"/>
    </source>
</evidence>
<evidence type="ECO:0000256" key="6">
    <source>
        <dbReference type="ARBA" id="ARBA00023211"/>
    </source>
</evidence>
<dbReference type="CDD" id="cd03426">
    <property type="entry name" value="NUDIX_CoAse_Nudt7"/>
    <property type="match status" value="1"/>
</dbReference>
<evidence type="ECO:0000313" key="8">
    <source>
        <dbReference type="EMBL" id="MDX6849167.1"/>
    </source>
</evidence>
<keyword evidence="5" id="KW-0460">Magnesium</keyword>
<dbReference type="InterPro" id="IPR015797">
    <property type="entry name" value="NUDIX_hydrolase-like_dom_sf"/>
</dbReference>
<comment type="cofactor">
    <cofactor evidence="2">
        <name>Mg(2+)</name>
        <dbReference type="ChEBI" id="CHEBI:18420"/>
    </cofactor>
</comment>
<dbReference type="InterPro" id="IPR045121">
    <property type="entry name" value="CoAse"/>
</dbReference>
<dbReference type="PROSITE" id="PS51462">
    <property type="entry name" value="NUDIX"/>
    <property type="match status" value="1"/>
</dbReference>
<protein>
    <submittedName>
        <fullName evidence="8">CoA pyrophosphatase</fullName>
    </submittedName>
</protein>
<evidence type="ECO:0000313" key="9">
    <source>
        <dbReference type="Proteomes" id="UP001273505"/>
    </source>
</evidence>
<dbReference type="Pfam" id="PF00293">
    <property type="entry name" value="NUDIX"/>
    <property type="match status" value="1"/>
</dbReference>
<evidence type="ECO:0000256" key="3">
    <source>
        <dbReference type="ARBA" id="ARBA00022723"/>
    </source>
</evidence>
<evidence type="ECO:0000256" key="2">
    <source>
        <dbReference type="ARBA" id="ARBA00001946"/>
    </source>
</evidence>
<dbReference type="Gene3D" id="3.90.79.10">
    <property type="entry name" value="Nucleoside Triphosphate Pyrophosphohydrolase"/>
    <property type="match status" value="1"/>
</dbReference>
<dbReference type="Proteomes" id="UP001273505">
    <property type="component" value="Unassembled WGS sequence"/>
</dbReference>
<keyword evidence="4" id="KW-0378">Hydrolase</keyword>
<dbReference type="PANTHER" id="PTHR12992:SF11">
    <property type="entry name" value="MITOCHONDRIAL COENZYME A DIPHOSPHATASE NUDT8"/>
    <property type="match status" value="1"/>
</dbReference>
<dbReference type="RefSeq" id="WP_302722778.1">
    <property type="nucleotide sequence ID" value="NZ_JAULRU010000569.1"/>
</dbReference>
<organism evidence="8 9">
    <name type="scientific">Gilvimarinus gilvus</name>
    <dbReference type="NCBI Taxonomy" id="3058038"/>
    <lineage>
        <taxon>Bacteria</taxon>
        <taxon>Pseudomonadati</taxon>
        <taxon>Pseudomonadota</taxon>
        <taxon>Gammaproteobacteria</taxon>
        <taxon>Cellvibrionales</taxon>
        <taxon>Cellvibrionaceae</taxon>
        <taxon>Gilvimarinus</taxon>
    </lineage>
</organism>
<accession>A0ABU4RYA5</accession>
<reference evidence="8 9" key="1">
    <citation type="submission" date="2023-11" db="EMBL/GenBank/DDBJ databases">
        <title>Gilvimarinus fulvus sp. nov., isolated from the surface of Kelp.</title>
        <authorList>
            <person name="Sun Y.Y."/>
            <person name="Gong Y."/>
            <person name="Du Z.J."/>
        </authorList>
    </citation>
    <scope>NUCLEOTIDE SEQUENCE [LARGE SCALE GENOMIC DNA]</scope>
    <source>
        <strain evidence="8 9">SDUM040013</strain>
    </source>
</reference>
<dbReference type="EMBL" id="JAXAFO010000009">
    <property type="protein sequence ID" value="MDX6849167.1"/>
    <property type="molecule type" value="Genomic_DNA"/>
</dbReference>
<keyword evidence="6" id="KW-0464">Manganese</keyword>